<dbReference type="SMART" id="SM00849">
    <property type="entry name" value="Lactamase_B"/>
    <property type="match status" value="1"/>
</dbReference>
<dbReference type="Gene3D" id="3.60.15.10">
    <property type="entry name" value="Ribonuclease Z/Hydroxyacylglutathione hydrolase-like"/>
    <property type="match status" value="1"/>
</dbReference>
<evidence type="ECO:0000313" key="6">
    <source>
        <dbReference type="EMBL" id="KXV19875.1"/>
    </source>
</evidence>
<dbReference type="EMBL" id="LHZF01000104">
    <property type="protein sequence ID" value="KXV19875.1"/>
    <property type="molecule type" value="Genomic_DNA"/>
</dbReference>
<dbReference type="RefSeq" id="WP_061507346.1">
    <property type="nucleotide sequence ID" value="NZ_LHZF01000104.1"/>
</dbReference>
<dbReference type="PATRIC" id="fig|178901.13.peg.491"/>
<proteinExistence type="inferred from homology"/>
<dbReference type="InterPro" id="IPR051013">
    <property type="entry name" value="MBL_superfamily_lactonases"/>
</dbReference>
<dbReference type="PANTHER" id="PTHR42978">
    <property type="entry name" value="QUORUM-QUENCHING LACTONASE YTNP-RELATED-RELATED"/>
    <property type="match status" value="1"/>
</dbReference>
<protein>
    <submittedName>
        <fullName evidence="6">Beta-lactamase</fullName>
    </submittedName>
</protein>
<dbReference type="Pfam" id="PF00753">
    <property type="entry name" value="Lactamase_B"/>
    <property type="match status" value="1"/>
</dbReference>
<accession>A0A149RZG3</accession>
<dbReference type="InterPro" id="IPR036866">
    <property type="entry name" value="RibonucZ/Hydroxyglut_hydro"/>
</dbReference>
<evidence type="ECO:0000313" key="7">
    <source>
        <dbReference type="Proteomes" id="UP000075526"/>
    </source>
</evidence>
<evidence type="ECO:0000256" key="1">
    <source>
        <dbReference type="ARBA" id="ARBA00007749"/>
    </source>
</evidence>
<dbReference type="GO" id="GO:0016787">
    <property type="term" value="F:hydrolase activity"/>
    <property type="evidence" value="ECO:0007669"/>
    <property type="project" value="UniProtKB-KW"/>
</dbReference>
<dbReference type="Proteomes" id="UP000075526">
    <property type="component" value="Unassembled WGS sequence"/>
</dbReference>
<dbReference type="InterPro" id="IPR001279">
    <property type="entry name" value="Metallo-B-lactamas"/>
</dbReference>
<organism evidence="6 7">
    <name type="scientific">Acetobacter malorum</name>
    <dbReference type="NCBI Taxonomy" id="178901"/>
    <lineage>
        <taxon>Bacteria</taxon>
        <taxon>Pseudomonadati</taxon>
        <taxon>Pseudomonadota</taxon>
        <taxon>Alphaproteobacteria</taxon>
        <taxon>Acetobacterales</taxon>
        <taxon>Acetobacteraceae</taxon>
        <taxon>Acetobacter</taxon>
    </lineage>
</organism>
<dbReference type="PANTHER" id="PTHR42978:SF6">
    <property type="entry name" value="QUORUM-QUENCHING LACTONASE YTNP-RELATED"/>
    <property type="match status" value="1"/>
</dbReference>
<comment type="similarity">
    <text evidence="1">Belongs to the metallo-beta-lactamase superfamily.</text>
</comment>
<gene>
    <name evidence="6" type="ORF">AD933_01360</name>
</gene>
<feature type="domain" description="Metallo-beta-lactamase" evidence="5">
    <location>
        <begin position="61"/>
        <end position="263"/>
    </location>
</feature>
<dbReference type="GO" id="GO:0046872">
    <property type="term" value="F:metal ion binding"/>
    <property type="evidence" value="ECO:0007669"/>
    <property type="project" value="UniProtKB-KW"/>
</dbReference>
<evidence type="ECO:0000259" key="5">
    <source>
        <dbReference type="SMART" id="SM00849"/>
    </source>
</evidence>
<keyword evidence="2" id="KW-0479">Metal-binding</keyword>
<dbReference type="CDD" id="cd07720">
    <property type="entry name" value="OPHC2-like_MBL-fold"/>
    <property type="match status" value="1"/>
</dbReference>
<evidence type="ECO:0000256" key="3">
    <source>
        <dbReference type="ARBA" id="ARBA00022801"/>
    </source>
</evidence>
<evidence type="ECO:0000256" key="2">
    <source>
        <dbReference type="ARBA" id="ARBA00022723"/>
    </source>
</evidence>
<evidence type="ECO:0000256" key="4">
    <source>
        <dbReference type="ARBA" id="ARBA00022833"/>
    </source>
</evidence>
<name>A0A149RZG3_9PROT</name>
<dbReference type="SUPFAM" id="SSF56281">
    <property type="entry name" value="Metallo-hydrolase/oxidoreductase"/>
    <property type="match status" value="1"/>
</dbReference>
<dbReference type="AlphaFoldDB" id="A0A149RZG3"/>
<keyword evidence="4" id="KW-0862">Zinc</keyword>
<keyword evidence="3" id="KW-0378">Hydrolase</keyword>
<comment type="caution">
    <text evidence="6">The sequence shown here is derived from an EMBL/GenBank/DDBJ whole genome shotgun (WGS) entry which is preliminary data.</text>
</comment>
<sequence length="291" mass="31875">MAFLPMKQATGVNRRRIGNIVVTALNDGCLDVDFSLLTGVSIQEAEALMLAAHRPPEARMSVGAYLVQDGQRTVLIDAGAGGFNGWGGWLRSALATACVEPDEIDAVLLTHAHPDHIGGLAETDGTPVFKNAELVLSQSEYEFWTDPQYSALFPETKHPMFVFARSIFTAYGDRTRRIAGGEVMSGIEFVPLPGHTPGHGGYRINSGASSLLIWGDIAHFPDVQILRPDVTIAFDTDPVEACRTRHRVLDMVTANSELVGGPHLNFPGFIRVIRNRTTYRFYEEPWCPALI</sequence>
<reference evidence="6 7" key="1">
    <citation type="submission" date="2015-06" db="EMBL/GenBank/DDBJ databases">
        <title>Improved classification and identification of acetic acid bacteria using matrix-assisted laser desorption/ionization time-of-flight mass spectrometry; Gluconobacter nephelii and Gluconobacter uchimurae are later heterotypic synonyms of Gluconobacter japonicus and Gluconobacter oxydans, respectively.</title>
        <authorList>
            <person name="Li L."/>
            <person name="Cleenwerck I."/>
            <person name="De Vuyst L."/>
            <person name="Vandamme P."/>
        </authorList>
    </citation>
    <scope>NUCLEOTIDE SEQUENCE [LARGE SCALE GENOMIC DNA]</scope>
    <source>
        <strain evidence="6 7">LMG 1552</strain>
    </source>
</reference>